<gene>
    <name evidence="2" type="ORF">LV85_02103</name>
</gene>
<name>A0A2W7QUL5_9BACT</name>
<keyword evidence="3" id="KW-1185">Reference proteome</keyword>
<reference evidence="2 3" key="1">
    <citation type="submission" date="2018-06" db="EMBL/GenBank/DDBJ databases">
        <title>Genomic Encyclopedia of Archaeal and Bacterial Type Strains, Phase II (KMG-II): from individual species to whole genera.</title>
        <authorList>
            <person name="Goeker M."/>
        </authorList>
    </citation>
    <scope>NUCLEOTIDE SEQUENCE [LARGE SCALE GENOMIC DNA]</scope>
    <source>
        <strain evidence="2 3">DSM 19830</strain>
    </source>
</reference>
<organism evidence="2 3">
    <name type="scientific">Algoriphagus chordae</name>
    <dbReference type="NCBI Taxonomy" id="237019"/>
    <lineage>
        <taxon>Bacteria</taxon>
        <taxon>Pseudomonadati</taxon>
        <taxon>Bacteroidota</taxon>
        <taxon>Cytophagia</taxon>
        <taxon>Cytophagales</taxon>
        <taxon>Cyclobacteriaceae</taxon>
        <taxon>Algoriphagus</taxon>
    </lineage>
</organism>
<sequence>MLHVLNGDSLASSFPASISGNIAIIRECLVDGPVNAETVDELAVIRANYLSKTYPEASVTDYNTNVVPEFEKILTATAATQVYLWFENDLFCQVNLWFVVNLLKHHKGQLYLINPTTDLIEGFGGMNELQLEQAYRDAKPLTPNERHILSDMWDIYQRADVAEALTLSKQVSPELPFLYPAVQAWKDSIPHGDYLGKPKEAMKDIAAQLGTDDFGKIFRAFHVKYAIYGYGDLQVKRLWEELKKEEVKNK</sequence>
<dbReference type="AlphaFoldDB" id="A0A2W7QUL5"/>
<proteinExistence type="predicted"/>
<evidence type="ECO:0000313" key="2">
    <source>
        <dbReference type="EMBL" id="PZX51954.1"/>
    </source>
</evidence>
<comment type="caution">
    <text evidence="2">The sequence shown here is derived from an EMBL/GenBank/DDBJ whole genome shotgun (WGS) entry which is preliminary data.</text>
</comment>
<evidence type="ECO:0000313" key="3">
    <source>
        <dbReference type="Proteomes" id="UP000248882"/>
    </source>
</evidence>
<dbReference type="EMBL" id="QKZT01000008">
    <property type="protein sequence ID" value="PZX51954.1"/>
    <property type="molecule type" value="Genomic_DNA"/>
</dbReference>
<dbReference type="OrthoDB" id="127805at2"/>
<dbReference type="InterPro" id="IPR014973">
    <property type="entry name" value="DUF1835"/>
</dbReference>
<feature type="domain" description="DUF1835" evidence="1">
    <location>
        <begin position="3"/>
        <end position="114"/>
    </location>
</feature>
<dbReference type="Proteomes" id="UP000248882">
    <property type="component" value="Unassembled WGS sequence"/>
</dbReference>
<protein>
    <submittedName>
        <fullName evidence="2">Uncharacterized protein DUF1835</fullName>
    </submittedName>
</protein>
<dbReference type="RefSeq" id="WP_111319081.1">
    <property type="nucleotide sequence ID" value="NZ_QKZT01000008.1"/>
</dbReference>
<evidence type="ECO:0000259" key="1">
    <source>
        <dbReference type="Pfam" id="PF08874"/>
    </source>
</evidence>
<dbReference type="Pfam" id="PF08874">
    <property type="entry name" value="DUF1835"/>
    <property type="match status" value="1"/>
</dbReference>
<accession>A0A2W7QUL5</accession>